<feature type="binding site" evidence="5">
    <location>
        <position position="70"/>
    </location>
    <ligand>
        <name>ATP</name>
        <dbReference type="ChEBI" id="CHEBI:30616"/>
    </ligand>
</feature>
<dbReference type="PROSITE" id="PS00107">
    <property type="entry name" value="PROTEIN_KINASE_ATP"/>
    <property type="match status" value="1"/>
</dbReference>
<dbReference type="InterPro" id="IPR008271">
    <property type="entry name" value="Ser/Thr_kinase_AS"/>
</dbReference>
<evidence type="ECO:0000256" key="6">
    <source>
        <dbReference type="SAM" id="MobiDB-lite"/>
    </source>
</evidence>
<feature type="compositionally biased region" description="Basic and acidic residues" evidence="6">
    <location>
        <begin position="1"/>
        <end position="12"/>
    </location>
</feature>
<keyword evidence="1" id="KW-0808">Transferase</keyword>
<evidence type="ECO:0000256" key="5">
    <source>
        <dbReference type="PROSITE-ProRule" id="PRU10141"/>
    </source>
</evidence>
<evidence type="ECO:0000256" key="2">
    <source>
        <dbReference type="ARBA" id="ARBA00022741"/>
    </source>
</evidence>
<dbReference type="PROSITE" id="PS00108">
    <property type="entry name" value="PROTEIN_KINASE_ST"/>
    <property type="match status" value="1"/>
</dbReference>
<dbReference type="Gene3D" id="3.30.200.20">
    <property type="entry name" value="Phosphorylase Kinase, domain 1"/>
    <property type="match status" value="1"/>
</dbReference>
<dbReference type="SUPFAM" id="SSF48452">
    <property type="entry name" value="TPR-like"/>
    <property type="match status" value="2"/>
</dbReference>
<keyword evidence="9" id="KW-1185">Reference proteome</keyword>
<dbReference type="Proteomes" id="UP000182719">
    <property type="component" value="Unassembled WGS sequence"/>
</dbReference>
<dbReference type="CDD" id="cd14014">
    <property type="entry name" value="STKc_PknB_like"/>
    <property type="match status" value="1"/>
</dbReference>
<dbReference type="Pfam" id="PF13374">
    <property type="entry name" value="TPR_10"/>
    <property type="match status" value="2"/>
</dbReference>
<proteinExistence type="predicted"/>
<dbReference type="Pfam" id="PF00069">
    <property type="entry name" value="Pkinase"/>
    <property type="match status" value="1"/>
</dbReference>
<dbReference type="RefSeq" id="WP_075006787.1">
    <property type="nucleotide sequence ID" value="NZ_FOAP01000006.1"/>
</dbReference>
<reference evidence="9" key="1">
    <citation type="submission" date="2016-10" db="EMBL/GenBank/DDBJ databases">
        <authorList>
            <person name="Varghese N."/>
            <person name="Submissions S."/>
        </authorList>
    </citation>
    <scope>NUCLEOTIDE SEQUENCE [LARGE SCALE GENOMIC DNA]</scope>
    <source>
        <strain evidence="9">DSM 17044</strain>
    </source>
</reference>
<dbReference type="Pfam" id="PF13424">
    <property type="entry name" value="TPR_12"/>
    <property type="match status" value="1"/>
</dbReference>
<dbReference type="PANTHER" id="PTHR43289:SF6">
    <property type="entry name" value="SERINE_THREONINE-PROTEIN KINASE NEKL-3"/>
    <property type="match status" value="1"/>
</dbReference>
<dbReference type="InterPro" id="IPR011009">
    <property type="entry name" value="Kinase-like_dom_sf"/>
</dbReference>
<dbReference type="InterPro" id="IPR017441">
    <property type="entry name" value="Protein_kinase_ATP_BS"/>
</dbReference>
<keyword evidence="4 5" id="KW-0067">ATP-binding</keyword>
<dbReference type="EMBL" id="FOAP01000006">
    <property type="protein sequence ID" value="SEL45152.1"/>
    <property type="molecule type" value="Genomic_DNA"/>
</dbReference>
<dbReference type="Gene3D" id="1.10.510.10">
    <property type="entry name" value="Transferase(Phosphotransferase) domain 1"/>
    <property type="match status" value="1"/>
</dbReference>
<evidence type="ECO:0000313" key="8">
    <source>
        <dbReference type="EMBL" id="SEL45152.1"/>
    </source>
</evidence>
<dbReference type="OrthoDB" id="9801841at2"/>
<gene>
    <name evidence="8" type="ORF">SAMN05444354_10676</name>
</gene>
<evidence type="ECO:0000256" key="1">
    <source>
        <dbReference type="ARBA" id="ARBA00022679"/>
    </source>
</evidence>
<accession>A0A1H7QB07</accession>
<feature type="domain" description="Protein kinase" evidence="7">
    <location>
        <begin position="41"/>
        <end position="347"/>
    </location>
</feature>
<dbReference type="PROSITE" id="PS50011">
    <property type="entry name" value="PROTEIN_KINASE_DOM"/>
    <property type="match status" value="1"/>
</dbReference>
<dbReference type="PANTHER" id="PTHR43289">
    <property type="entry name" value="MITOGEN-ACTIVATED PROTEIN KINASE KINASE KINASE 20-RELATED"/>
    <property type="match status" value="1"/>
</dbReference>
<feature type="region of interest" description="Disordered" evidence="6">
    <location>
        <begin position="269"/>
        <end position="292"/>
    </location>
</feature>
<evidence type="ECO:0000313" key="9">
    <source>
        <dbReference type="Proteomes" id="UP000182719"/>
    </source>
</evidence>
<dbReference type="Gene3D" id="1.25.40.10">
    <property type="entry name" value="Tetratricopeptide repeat domain"/>
    <property type="match status" value="2"/>
</dbReference>
<sequence>MNSRNTRSERKGASNAVPNTARSGPALTPDDAPPVSQVGRYILLKQLGKGGMGVVYAAYDPDLDRKVALKLLRPDGGTDSEEARARLLREAQAMARVSHPNVIPIFDVGVWGDQVFLAMEIVDGGTLASWLKAKPRSWREVLERFLAAGQGLQAAHAAGLVHRDFKPANVLVSQAGRVFVTDFGLARKVGEDTEEPLPEQAQLMLPPENRMLETTLTETGLVMGTPNYMSPEQFRDAELDARSDQFSFCVALYWGLYRQRAFEPESMRSYASATSGAQPPAPEQTEPMRPTNTPWLAKSSQVPSDIIREPPRDVKVPAWVRDVVMRGLSLEPASRFPSMQQLLEALSQERRQLQRRKWAVAACTAGVGLAVVAGGVYQQSQVCSGAGALVGQVWGAAQRQAMEAAFVATGRPLARETALHVAQVLDGYARDWAHQSTAACEATRVEGTQPEELLARRVVCLERRRKDMRATVGLLEQADAALVEKAVEAAYALPSLQECEDAESLADQQRLPSDPVRRADIERLEGRLAEVKALVTAGRYPAALEAAQQIDAPVKATGHLPLIAELRLQMGVAQDRLGELPEAARNLSQAVYDAEAGRADRLKVAILNRLIFVEDGQRHFPQAASWGGLAEATLQRLGGEPELESELRVVQANLAISQERFQEAQALLMQSRQLLERVLEPGHPKLARNTFLLGRTLMDLGEPQRAQEMLELALKQTEAAVGPMHPDMAHRHGLLAVLLREQGDYARALVHAQAAAEIRKALIGERSVAFADALDEVSMSLMGLGRHEEALRASEEALKLKQEALPADDEGLQYSYDGVGQALLLMGKARESIEPLKRAVSFASAPADVLAESGFALARALWLSGNPPEAARGEAVHARERFAEAGLKARVAEVDSWLKSVPQQTARRPAHPPRKPRR</sequence>
<feature type="compositionally biased region" description="Basic residues" evidence="6">
    <location>
        <begin position="908"/>
        <end position="918"/>
    </location>
</feature>
<name>A0A1H7QB07_STIAU</name>
<keyword evidence="2 5" id="KW-0547">Nucleotide-binding</keyword>
<dbReference type="InterPro" id="IPR011990">
    <property type="entry name" value="TPR-like_helical_dom_sf"/>
</dbReference>
<protein>
    <submittedName>
        <fullName evidence="8">Serine/threonine protein kinase</fullName>
    </submittedName>
</protein>
<keyword evidence="8" id="KW-0723">Serine/threonine-protein kinase</keyword>
<feature type="region of interest" description="Disordered" evidence="6">
    <location>
        <begin position="1"/>
        <end position="33"/>
    </location>
</feature>
<evidence type="ECO:0000259" key="7">
    <source>
        <dbReference type="PROSITE" id="PS50011"/>
    </source>
</evidence>
<feature type="region of interest" description="Disordered" evidence="6">
    <location>
        <begin position="898"/>
        <end position="918"/>
    </location>
</feature>
<keyword evidence="3 8" id="KW-0418">Kinase</keyword>
<dbReference type="InterPro" id="IPR000719">
    <property type="entry name" value="Prot_kinase_dom"/>
</dbReference>
<evidence type="ECO:0000256" key="4">
    <source>
        <dbReference type="ARBA" id="ARBA00022840"/>
    </source>
</evidence>
<dbReference type="SUPFAM" id="SSF56112">
    <property type="entry name" value="Protein kinase-like (PK-like)"/>
    <property type="match status" value="1"/>
</dbReference>
<dbReference type="GO" id="GO:0005524">
    <property type="term" value="F:ATP binding"/>
    <property type="evidence" value="ECO:0007669"/>
    <property type="project" value="UniProtKB-UniRule"/>
</dbReference>
<dbReference type="GO" id="GO:0004674">
    <property type="term" value="F:protein serine/threonine kinase activity"/>
    <property type="evidence" value="ECO:0007669"/>
    <property type="project" value="UniProtKB-KW"/>
</dbReference>
<evidence type="ECO:0000256" key="3">
    <source>
        <dbReference type="ARBA" id="ARBA00022777"/>
    </source>
</evidence>
<organism evidence="8 9">
    <name type="scientific">Stigmatella aurantiaca</name>
    <dbReference type="NCBI Taxonomy" id="41"/>
    <lineage>
        <taxon>Bacteria</taxon>
        <taxon>Pseudomonadati</taxon>
        <taxon>Myxococcota</taxon>
        <taxon>Myxococcia</taxon>
        <taxon>Myxococcales</taxon>
        <taxon>Cystobacterineae</taxon>
        <taxon>Archangiaceae</taxon>
        <taxon>Stigmatella</taxon>
    </lineage>
</organism>
<dbReference type="AlphaFoldDB" id="A0A1H7QB07"/>